<keyword evidence="2" id="KW-1185">Reference proteome</keyword>
<reference evidence="1" key="1">
    <citation type="submission" date="2021-01" db="EMBL/GenBank/DDBJ databases">
        <title>KCTC 19127 draft genome.</title>
        <authorList>
            <person name="An D."/>
        </authorList>
    </citation>
    <scope>NUCLEOTIDE SEQUENCE</scope>
    <source>
        <strain evidence="1">KCTC 19127</strain>
    </source>
</reference>
<dbReference type="AlphaFoldDB" id="A0A938YQW3"/>
<dbReference type="RefSeq" id="WP_205257701.1">
    <property type="nucleotide sequence ID" value="NZ_BAAAPV010000005.1"/>
</dbReference>
<dbReference type="SUPFAM" id="SSF48452">
    <property type="entry name" value="TPR-like"/>
    <property type="match status" value="1"/>
</dbReference>
<evidence type="ECO:0000313" key="1">
    <source>
        <dbReference type="EMBL" id="MBM9477578.1"/>
    </source>
</evidence>
<dbReference type="InterPro" id="IPR011990">
    <property type="entry name" value="TPR-like_helical_dom_sf"/>
</dbReference>
<dbReference type="Proteomes" id="UP000663801">
    <property type="component" value="Unassembled WGS sequence"/>
</dbReference>
<sequence length="155" mass="16816">MSSADVPTPGPDEHRRAAVSANHHAWTLLTVPSRSADEDEDMVRSAYAAAHHWQHARGAGPENEARAAYLVAKVLLLTGHPEGALRSADRSLRACEEHGLADFDLAYAHEIRARALAALDREDEAAWEWVAAVAVPIADPDDRALVEADFADRPV</sequence>
<gene>
    <name evidence="1" type="ORF">JL107_14095</name>
</gene>
<dbReference type="EMBL" id="JAERWL010000011">
    <property type="protein sequence ID" value="MBM9477578.1"/>
    <property type="molecule type" value="Genomic_DNA"/>
</dbReference>
<accession>A0A938YQW3</accession>
<name>A0A938YQW3_9ACTN</name>
<comment type="caution">
    <text evidence="1">The sequence shown here is derived from an EMBL/GenBank/DDBJ whole genome shotgun (WGS) entry which is preliminary data.</text>
</comment>
<evidence type="ECO:0008006" key="3">
    <source>
        <dbReference type="Google" id="ProtNLM"/>
    </source>
</evidence>
<organism evidence="1 2">
    <name type="scientific">Nakamurella flavida</name>
    <dbReference type="NCBI Taxonomy" id="363630"/>
    <lineage>
        <taxon>Bacteria</taxon>
        <taxon>Bacillati</taxon>
        <taxon>Actinomycetota</taxon>
        <taxon>Actinomycetes</taxon>
        <taxon>Nakamurellales</taxon>
        <taxon>Nakamurellaceae</taxon>
        <taxon>Nakamurella</taxon>
    </lineage>
</organism>
<proteinExistence type="predicted"/>
<evidence type="ECO:0000313" key="2">
    <source>
        <dbReference type="Proteomes" id="UP000663801"/>
    </source>
</evidence>
<protein>
    <recommendedName>
        <fullName evidence="3">Tetratricopeptide repeat protein</fullName>
    </recommendedName>
</protein>